<organism evidence="2 3">
    <name type="scientific">Rhipicephalus sanguineus</name>
    <name type="common">Brown dog tick</name>
    <name type="synonym">Ixodes sanguineus</name>
    <dbReference type="NCBI Taxonomy" id="34632"/>
    <lineage>
        <taxon>Eukaryota</taxon>
        <taxon>Metazoa</taxon>
        <taxon>Ecdysozoa</taxon>
        <taxon>Arthropoda</taxon>
        <taxon>Chelicerata</taxon>
        <taxon>Arachnida</taxon>
        <taxon>Acari</taxon>
        <taxon>Parasitiformes</taxon>
        <taxon>Ixodida</taxon>
        <taxon>Ixodoidea</taxon>
        <taxon>Ixodidae</taxon>
        <taxon>Rhipicephalinae</taxon>
        <taxon>Rhipicephalus</taxon>
        <taxon>Rhipicephalus</taxon>
    </lineage>
</organism>
<comment type="caution">
    <text evidence="2">The sequence shown here is derived from an EMBL/GenBank/DDBJ whole genome shotgun (WGS) entry which is preliminary data.</text>
</comment>
<name>A0A9D4YQF0_RHISA</name>
<protein>
    <submittedName>
        <fullName evidence="2">Uncharacterized protein</fullName>
    </submittedName>
</protein>
<feature type="region of interest" description="Disordered" evidence="1">
    <location>
        <begin position="111"/>
        <end position="141"/>
    </location>
</feature>
<keyword evidence="3" id="KW-1185">Reference proteome</keyword>
<evidence type="ECO:0000256" key="1">
    <source>
        <dbReference type="SAM" id="MobiDB-lite"/>
    </source>
</evidence>
<accession>A0A9D4YQF0</accession>
<sequence>MSAVRLGEELLERFLRLTLRALLYGHGLGRSTAWPLGSRGLGGGPRGIVSSGSSFALHSPSLRRISLAVFLLLRHGSVASGLFAPSALDPELPALPRVAAGWEVGARRGLRCSSGETQPDAAGRSKEMPLTDRKPPAERCYNPNAPCPPSTRFIVLARFVMVVRIRRN</sequence>
<evidence type="ECO:0000313" key="2">
    <source>
        <dbReference type="EMBL" id="KAH7983970.1"/>
    </source>
</evidence>
<feature type="compositionally biased region" description="Basic and acidic residues" evidence="1">
    <location>
        <begin position="123"/>
        <end position="137"/>
    </location>
</feature>
<proteinExistence type="predicted"/>
<reference evidence="2" key="2">
    <citation type="submission" date="2021-09" db="EMBL/GenBank/DDBJ databases">
        <authorList>
            <person name="Jia N."/>
            <person name="Wang J."/>
            <person name="Shi W."/>
            <person name="Du L."/>
            <person name="Sun Y."/>
            <person name="Zhan W."/>
            <person name="Jiang J."/>
            <person name="Wang Q."/>
            <person name="Zhang B."/>
            <person name="Ji P."/>
            <person name="Sakyi L.B."/>
            <person name="Cui X."/>
            <person name="Yuan T."/>
            <person name="Jiang B."/>
            <person name="Yang W."/>
            <person name="Lam T.T.-Y."/>
            <person name="Chang Q."/>
            <person name="Ding S."/>
            <person name="Wang X."/>
            <person name="Zhu J."/>
            <person name="Ruan X."/>
            <person name="Zhao L."/>
            <person name="Wei J."/>
            <person name="Que T."/>
            <person name="Du C."/>
            <person name="Cheng J."/>
            <person name="Dai P."/>
            <person name="Han X."/>
            <person name="Huang E."/>
            <person name="Gao Y."/>
            <person name="Liu J."/>
            <person name="Shao H."/>
            <person name="Ye R."/>
            <person name="Li L."/>
            <person name="Wei W."/>
            <person name="Wang X."/>
            <person name="Wang C."/>
            <person name="Huo Q."/>
            <person name="Li W."/>
            <person name="Guo W."/>
            <person name="Chen H."/>
            <person name="Chen S."/>
            <person name="Zhou L."/>
            <person name="Zhou L."/>
            <person name="Ni X."/>
            <person name="Tian J."/>
            <person name="Zhou Y."/>
            <person name="Sheng Y."/>
            <person name="Liu T."/>
            <person name="Pan Y."/>
            <person name="Xia L."/>
            <person name="Li J."/>
            <person name="Zhao F."/>
            <person name="Cao W."/>
        </authorList>
    </citation>
    <scope>NUCLEOTIDE SEQUENCE</scope>
    <source>
        <strain evidence="2">Rsan-2018</strain>
        <tissue evidence="2">Larvae</tissue>
    </source>
</reference>
<gene>
    <name evidence="2" type="ORF">HPB52_015862</name>
</gene>
<dbReference type="Proteomes" id="UP000821837">
    <property type="component" value="Chromosome 1"/>
</dbReference>
<reference evidence="2" key="1">
    <citation type="journal article" date="2020" name="Cell">
        <title>Large-Scale Comparative Analyses of Tick Genomes Elucidate Their Genetic Diversity and Vector Capacities.</title>
        <authorList>
            <consortium name="Tick Genome and Microbiome Consortium (TIGMIC)"/>
            <person name="Jia N."/>
            <person name="Wang J."/>
            <person name="Shi W."/>
            <person name="Du L."/>
            <person name="Sun Y."/>
            <person name="Zhan W."/>
            <person name="Jiang J.F."/>
            <person name="Wang Q."/>
            <person name="Zhang B."/>
            <person name="Ji P."/>
            <person name="Bell-Sakyi L."/>
            <person name="Cui X.M."/>
            <person name="Yuan T.T."/>
            <person name="Jiang B.G."/>
            <person name="Yang W.F."/>
            <person name="Lam T.T."/>
            <person name="Chang Q.C."/>
            <person name="Ding S.J."/>
            <person name="Wang X.J."/>
            <person name="Zhu J.G."/>
            <person name="Ruan X.D."/>
            <person name="Zhao L."/>
            <person name="Wei J.T."/>
            <person name="Ye R.Z."/>
            <person name="Que T.C."/>
            <person name="Du C.H."/>
            <person name="Zhou Y.H."/>
            <person name="Cheng J.X."/>
            <person name="Dai P.F."/>
            <person name="Guo W.B."/>
            <person name="Han X.H."/>
            <person name="Huang E.J."/>
            <person name="Li L.F."/>
            <person name="Wei W."/>
            <person name="Gao Y.C."/>
            <person name="Liu J.Z."/>
            <person name="Shao H.Z."/>
            <person name="Wang X."/>
            <person name="Wang C.C."/>
            <person name="Yang T.C."/>
            <person name="Huo Q.B."/>
            <person name="Li W."/>
            <person name="Chen H.Y."/>
            <person name="Chen S.E."/>
            <person name="Zhou L.G."/>
            <person name="Ni X.B."/>
            <person name="Tian J.H."/>
            <person name="Sheng Y."/>
            <person name="Liu T."/>
            <person name="Pan Y.S."/>
            <person name="Xia L.Y."/>
            <person name="Li J."/>
            <person name="Zhao F."/>
            <person name="Cao W.C."/>
        </authorList>
    </citation>
    <scope>NUCLEOTIDE SEQUENCE</scope>
    <source>
        <strain evidence="2">Rsan-2018</strain>
    </source>
</reference>
<evidence type="ECO:0000313" key="3">
    <source>
        <dbReference type="Proteomes" id="UP000821837"/>
    </source>
</evidence>
<dbReference type="EMBL" id="JABSTV010001245">
    <property type="protein sequence ID" value="KAH7983970.1"/>
    <property type="molecule type" value="Genomic_DNA"/>
</dbReference>
<dbReference type="AlphaFoldDB" id="A0A9D4YQF0"/>